<sequence>MTRNITNYFLLATATIVIGIFGTKFVILQTISSNTNFTSPCSQRPCLHGVCQETGLNNEFRCFCVNGFTGLNCQTNYNECQSSPCLYGATCVDYVASFKCVCSEGFTGQFCEVNINECLSNPCLNNGICIDDINDFICDCPPGFIASKAQQKYHPPVSLENMLQHGAETIIMGWTTGFPEASYLYSRKWAPEDARTKKERAPCVCPLHFTGWRCEEEVTVHIPHFGGNSFLQHEFRSRRFQQGLNIDVSFRTTTSDGLILYSQAIDSSGAFVQLVLSDGMLKFSFSCGKQTMVFVQSHQKVNSAYIVNINIILSWIPDGRGSGECTASLQVNGTAPMKGSQYVVSPVFNFTTFYLGGFPPGLNISNVPMFSIPGFVGCMRDLQINGKERRIVNDAENGAGITECENNICSLKPCQNGGQCKSDGEGWFCDCKENFTGITCERRSCPTNPCQYGGTCLLTGHDNDFVCLCPFGRHGKICDMITSYSWKYFHGDVMGYSSYYKVPGPSNIKEFLEVRFRFTTSYFQQVGLLMFLGQDDSDQDPMEDFIAVGLIDGYVVYQFNLGSGTRELRSLQPINASKSSHTVNYGRYKRYGWIVLDSQQKVGGFAPGHLTALDVASDLYIGGHISQDLILLPVGARQFRGFQGCIFDIEYRNKPGVMFKHLNHVTSGRNIQRCNYSECDVAPCHNGGTCVDLGSTFKCECSSDWTGPLCSNRTTPCSGENKCALGAVCVLLESGYRCDCPLGRNGIYCDKLLSISDPSFNGENSYMSFEPVNIRKQMRLRVDFKSKSTDGLLFYAAQRLSETPGDFISVSLHNRQIELRYNLGTGTGTSLFLKSPKKIELNQWYSLEVGRHERKGYIKVNGSEITGVSPRGMVALDFSSEFFLGGVPDLSTVAKEAVENEPIPFYGCVRHLSVNGKEYDLTENGSVAGRNIEDCDGTPCGFSTCRNGGTCSMHSEGNFECYCTEQFTGRHCDVPIECFNHSCENGGTCRPLTSPSFSGANYSCDCSLGWKGMLCEIALEVDVASFSGESYLHIFDQGYDNLNLFHTHLSFIFSTTNDTGLIFWNGKVIKEGDDYLGLGLQNGYLKMVWNLGWFSRNELLITNMSLSDGRRHHVEIYRIKQTLTLEVDRMKFFSHVRGDFMELNTHGQYYFGGFPREKDIVEETGGRFTHFFTGCIGQIILPHTLKSVNLMETGKGSNILNCEYPLK</sequence>
<dbReference type="InterPro" id="IPR000152">
    <property type="entry name" value="EGF-type_Asp/Asn_hydroxyl_site"/>
</dbReference>
<evidence type="ECO:0000313" key="10">
    <source>
        <dbReference type="RefSeq" id="XP_022249118.1"/>
    </source>
</evidence>
<dbReference type="InterPro" id="IPR018097">
    <property type="entry name" value="EGF_Ca-bd_CS"/>
</dbReference>
<accession>A0ABM1SZR2</accession>
<dbReference type="Proteomes" id="UP000694941">
    <property type="component" value="Unplaced"/>
</dbReference>
<dbReference type="InterPro" id="IPR009030">
    <property type="entry name" value="Growth_fac_rcpt_cys_sf"/>
</dbReference>
<dbReference type="CDD" id="cd00054">
    <property type="entry name" value="EGF_CA"/>
    <property type="match status" value="7"/>
</dbReference>
<dbReference type="GeneID" id="106465497"/>
<feature type="domain" description="EGF-like" evidence="8">
    <location>
        <begin position="76"/>
        <end position="112"/>
    </location>
</feature>
<feature type="disulfide bond" evidence="4">
    <location>
        <begin position="469"/>
        <end position="478"/>
    </location>
</feature>
<dbReference type="InterPro" id="IPR000742">
    <property type="entry name" value="EGF"/>
</dbReference>
<keyword evidence="1 4" id="KW-0245">EGF-like domain</keyword>
<proteinExistence type="predicted"/>
<evidence type="ECO:0000256" key="2">
    <source>
        <dbReference type="ARBA" id="ARBA00022737"/>
    </source>
</evidence>
<feature type="domain" description="Laminin G" evidence="7">
    <location>
        <begin position="756"/>
        <end position="940"/>
    </location>
</feature>
<dbReference type="SUPFAM" id="SSF57196">
    <property type="entry name" value="EGF/Laminin"/>
    <property type="match status" value="3"/>
</dbReference>
<feature type="disulfide bond" evidence="4">
    <location>
        <begin position="963"/>
        <end position="972"/>
    </location>
</feature>
<feature type="transmembrane region" description="Helical" evidence="6">
    <location>
        <begin position="7"/>
        <end position="27"/>
    </location>
</feature>
<feature type="domain" description="Laminin G" evidence="7">
    <location>
        <begin position="1023"/>
        <end position="1202"/>
    </location>
</feature>
<dbReference type="PROSITE" id="PS50026">
    <property type="entry name" value="EGF_3"/>
    <property type="match status" value="9"/>
</dbReference>
<feature type="domain" description="Laminin G" evidence="7">
    <location>
        <begin position="220"/>
        <end position="409"/>
    </location>
</feature>
<protein>
    <submittedName>
        <fullName evidence="10">Protein eyes shut homolog</fullName>
    </submittedName>
</protein>
<dbReference type="InterPro" id="IPR001791">
    <property type="entry name" value="Laminin_G"/>
</dbReference>
<feature type="disulfide bond" evidence="4">
    <location>
        <begin position="64"/>
        <end position="73"/>
    </location>
</feature>
<dbReference type="PROSITE" id="PS01186">
    <property type="entry name" value="EGF_2"/>
    <property type="match status" value="3"/>
</dbReference>
<evidence type="ECO:0000313" key="9">
    <source>
        <dbReference type="Proteomes" id="UP000694941"/>
    </source>
</evidence>
<dbReference type="PROSITE" id="PS00010">
    <property type="entry name" value="ASX_HYDROXYL"/>
    <property type="match status" value="3"/>
</dbReference>
<evidence type="ECO:0000259" key="8">
    <source>
        <dbReference type="PROSITE" id="PS50026"/>
    </source>
</evidence>
<feature type="disulfide bond" evidence="4">
    <location>
        <begin position="701"/>
        <end position="710"/>
    </location>
</feature>
<feature type="disulfide bond" evidence="5">
    <location>
        <begin position="1175"/>
        <end position="1202"/>
    </location>
</feature>
<dbReference type="InterPro" id="IPR050372">
    <property type="entry name" value="Neurexin-related_CASP"/>
</dbReference>
<dbReference type="PROSITE" id="PS50025">
    <property type="entry name" value="LAM_G_DOMAIN"/>
    <property type="match status" value="4"/>
</dbReference>
<dbReference type="SUPFAM" id="SSF49899">
    <property type="entry name" value="Concanavalin A-like lectins/glucanases"/>
    <property type="match status" value="4"/>
</dbReference>
<dbReference type="SMART" id="SM00181">
    <property type="entry name" value="EGF"/>
    <property type="match status" value="9"/>
</dbReference>
<feature type="domain" description="Laminin G" evidence="7">
    <location>
        <begin position="486"/>
        <end position="674"/>
    </location>
</feature>
<comment type="caution">
    <text evidence="4">Lacks conserved residue(s) required for the propagation of feature annotation.</text>
</comment>
<feature type="domain" description="EGF-like" evidence="8">
    <location>
        <begin position="936"/>
        <end position="973"/>
    </location>
</feature>
<dbReference type="InterPro" id="IPR001881">
    <property type="entry name" value="EGF-like_Ca-bd_dom"/>
</dbReference>
<feature type="domain" description="EGF-like" evidence="8">
    <location>
        <begin position="675"/>
        <end position="711"/>
    </location>
</feature>
<feature type="domain" description="EGF-like" evidence="8">
    <location>
        <begin position="114"/>
        <end position="150"/>
    </location>
</feature>
<feature type="domain" description="EGF-like" evidence="8">
    <location>
        <begin position="441"/>
        <end position="479"/>
    </location>
</feature>
<evidence type="ECO:0000256" key="3">
    <source>
        <dbReference type="ARBA" id="ARBA00023157"/>
    </source>
</evidence>
<dbReference type="SMART" id="SM00282">
    <property type="entry name" value="LamG"/>
    <property type="match status" value="4"/>
</dbReference>
<feature type="domain" description="EGF-like" evidence="8">
    <location>
        <begin position="37"/>
        <end position="74"/>
    </location>
</feature>
<feature type="disulfide bond" evidence="4">
    <location>
        <begin position="102"/>
        <end position="111"/>
    </location>
</feature>
<dbReference type="CDD" id="cd00110">
    <property type="entry name" value="LamG"/>
    <property type="match status" value="4"/>
</dbReference>
<evidence type="ECO:0000256" key="4">
    <source>
        <dbReference type="PROSITE-ProRule" id="PRU00076"/>
    </source>
</evidence>
<name>A0ABM1SZR2_LIMPO</name>
<dbReference type="SMART" id="SM00179">
    <property type="entry name" value="EGF_CA"/>
    <property type="match status" value="6"/>
</dbReference>
<dbReference type="PANTHER" id="PTHR15036">
    <property type="entry name" value="PIKACHURIN-LIKE PROTEIN"/>
    <property type="match status" value="1"/>
</dbReference>
<dbReference type="SUPFAM" id="SSF57184">
    <property type="entry name" value="Growth factor receptor domain"/>
    <property type="match status" value="1"/>
</dbReference>
<feature type="disulfide bond" evidence="4">
    <location>
        <begin position="1006"/>
        <end position="1015"/>
    </location>
</feature>
<gene>
    <name evidence="10" type="primary">LOC106465497</name>
</gene>
<keyword evidence="9" id="KW-1185">Reference proteome</keyword>
<evidence type="ECO:0000259" key="7">
    <source>
        <dbReference type="PROSITE" id="PS50025"/>
    </source>
</evidence>
<organism evidence="9 10">
    <name type="scientific">Limulus polyphemus</name>
    <name type="common">Atlantic horseshoe crab</name>
    <dbReference type="NCBI Taxonomy" id="6850"/>
    <lineage>
        <taxon>Eukaryota</taxon>
        <taxon>Metazoa</taxon>
        <taxon>Ecdysozoa</taxon>
        <taxon>Arthropoda</taxon>
        <taxon>Chelicerata</taxon>
        <taxon>Merostomata</taxon>
        <taxon>Xiphosura</taxon>
        <taxon>Limulidae</taxon>
        <taxon>Limulus</taxon>
    </lineage>
</organism>
<feature type="disulfide bond" evidence="4">
    <location>
        <begin position="41"/>
        <end position="51"/>
    </location>
</feature>
<feature type="domain" description="EGF-like" evidence="8">
    <location>
        <begin position="405"/>
        <end position="438"/>
    </location>
</feature>
<dbReference type="RefSeq" id="XP_022249118.1">
    <property type="nucleotide sequence ID" value="XM_022393410.1"/>
</dbReference>
<feature type="domain" description="EGF-like" evidence="8">
    <location>
        <begin position="974"/>
        <end position="1016"/>
    </location>
</feature>
<dbReference type="Gene3D" id="2.60.120.200">
    <property type="match status" value="4"/>
</dbReference>
<keyword evidence="6" id="KW-0472">Membrane</keyword>
<dbReference type="PANTHER" id="PTHR15036:SF93">
    <property type="entry name" value="EYS PROTEIN"/>
    <property type="match status" value="1"/>
</dbReference>
<dbReference type="Pfam" id="PF02210">
    <property type="entry name" value="Laminin_G_2"/>
    <property type="match status" value="2"/>
</dbReference>
<dbReference type="PROSITE" id="PS00022">
    <property type="entry name" value="EGF_1"/>
    <property type="match status" value="7"/>
</dbReference>
<keyword evidence="2" id="KW-0677">Repeat</keyword>
<evidence type="ECO:0000256" key="5">
    <source>
        <dbReference type="PROSITE-ProRule" id="PRU00122"/>
    </source>
</evidence>
<evidence type="ECO:0000256" key="1">
    <source>
        <dbReference type="ARBA" id="ARBA00022536"/>
    </source>
</evidence>
<feature type="disulfide bond" evidence="4">
    <location>
        <begin position="450"/>
        <end position="467"/>
    </location>
</feature>
<feature type="disulfide bond" evidence="4">
    <location>
        <begin position="740"/>
        <end position="749"/>
    </location>
</feature>
<dbReference type="PROSITE" id="PS01187">
    <property type="entry name" value="EGF_CA"/>
    <property type="match status" value="1"/>
</dbReference>
<dbReference type="Pfam" id="PF00008">
    <property type="entry name" value="EGF"/>
    <property type="match status" value="5"/>
</dbReference>
<evidence type="ECO:0000256" key="6">
    <source>
        <dbReference type="SAM" id="Phobius"/>
    </source>
</evidence>
<dbReference type="InterPro" id="IPR013320">
    <property type="entry name" value="ConA-like_dom_sf"/>
</dbReference>
<feature type="domain" description="EGF-like" evidence="8">
    <location>
        <begin position="713"/>
        <end position="750"/>
    </location>
</feature>
<dbReference type="Gene3D" id="2.10.25.10">
    <property type="entry name" value="Laminin"/>
    <property type="match status" value="8"/>
</dbReference>
<dbReference type="Pfam" id="PF00054">
    <property type="entry name" value="Laminin_G_1"/>
    <property type="match status" value="2"/>
</dbReference>
<reference evidence="10" key="1">
    <citation type="submission" date="2025-08" db="UniProtKB">
        <authorList>
            <consortium name="RefSeq"/>
        </authorList>
    </citation>
    <scope>IDENTIFICATION</scope>
    <source>
        <tissue evidence="10">Muscle</tissue>
    </source>
</reference>
<keyword evidence="6" id="KW-0812">Transmembrane</keyword>
<keyword evidence="3 4" id="KW-1015">Disulfide bond</keyword>
<keyword evidence="6" id="KW-1133">Transmembrane helix</keyword>